<keyword evidence="1" id="KW-1133">Transmembrane helix</keyword>
<dbReference type="SMR" id="A0A8T3ANF0"/>
<keyword evidence="1" id="KW-0812">Transmembrane</keyword>
<comment type="caution">
    <text evidence="2">The sequence shown here is derived from an EMBL/GenBank/DDBJ whole genome shotgun (WGS) entry which is preliminary data.</text>
</comment>
<keyword evidence="1" id="KW-0472">Membrane</keyword>
<evidence type="ECO:0000313" key="2">
    <source>
        <dbReference type="EMBL" id="KAI0497302.1"/>
    </source>
</evidence>
<reference evidence="2" key="1">
    <citation type="journal article" date="2022" name="Front. Genet.">
        <title>Chromosome-Scale Assembly of the Dendrobium nobile Genome Provides Insights Into the Molecular Mechanism of the Biosynthesis of the Medicinal Active Ingredient of Dendrobium.</title>
        <authorList>
            <person name="Xu Q."/>
            <person name="Niu S.-C."/>
            <person name="Li K.-L."/>
            <person name="Zheng P.-J."/>
            <person name="Zhang X.-J."/>
            <person name="Jia Y."/>
            <person name="Liu Y."/>
            <person name="Niu Y.-X."/>
            <person name="Yu L.-H."/>
            <person name="Chen D.-F."/>
            <person name="Zhang G.-Q."/>
        </authorList>
    </citation>
    <scope>NUCLEOTIDE SEQUENCE</scope>
    <source>
        <tissue evidence="2">Leaf</tissue>
    </source>
</reference>
<accession>A0A8T3ANF0</accession>
<name>A0A8T3ANF0_DENNO</name>
<proteinExistence type="predicted"/>
<sequence>MYFLLLFYIFFLSIIFSLFVMSERERSILLFIVVVCILFKKNLHLFFLTIDFYLSESLKERNFLKFQK</sequence>
<gene>
    <name evidence="2" type="ORF">KFK09_020525</name>
</gene>
<dbReference type="Proteomes" id="UP000829196">
    <property type="component" value="Unassembled WGS sequence"/>
</dbReference>
<dbReference type="AlphaFoldDB" id="A0A8T3ANF0"/>
<evidence type="ECO:0000256" key="1">
    <source>
        <dbReference type="SAM" id="Phobius"/>
    </source>
</evidence>
<feature type="transmembrane region" description="Helical" evidence="1">
    <location>
        <begin position="5"/>
        <end position="22"/>
    </location>
</feature>
<feature type="transmembrane region" description="Helical" evidence="1">
    <location>
        <begin position="28"/>
        <end position="54"/>
    </location>
</feature>
<organism evidence="2 3">
    <name type="scientific">Dendrobium nobile</name>
    <name type="common">Orchid</name>
    <dbReference type="NCBI Taxonomy" id="94219"/>
    <lineage>
        <taxon>Eukaryota</taxon>
        <taxon>Viridiplantae</taxon>
        <taxon>Streptophyta</taxon>
        <taxon>Embryophyta</taxon>
        <taxon>Tracheophyta</taxon>
        <taxon>Spermatophyta</taxon>
        <taxon>Magnoliopsida</taxon>
        <taxon>Liliopsida</taxon>
        <taxon>Asparagales</taxon>
        <taxon>Orchidaceae</taxon>
        <taxon>Epidendroideae</taxon>
        <taxon>Malaxideae</taxon>
        <taxon>Dendrobiinae</taxon>
        <taxon>Dendrobium</taxon>
    </lineage>
</organism>
<dbReference type="EMBL" id="JAGYWB010000015">
    <property type="protein sequence ID" value="KAI0497302.1"/>
    <property type="molecule type" value="Genomic_DNA"/>
</dbReference>
<evidence type="ECO:0000313" key="3">
    <source>
        <dbReference type="Proteomes" id="UP000829196"/>
    </source>
</evidence>
<protein>
    <submittedName>
        <fullName evidence="2">Uncharacterized protein</fullName>
    </submittedName>
</protein>
<keyword evidence="3" id="KW-1185">Reference proteome</keyword>